<organism evidence="1 2">
    <name type="scientific">Endozoicomonas elysicola</name>
    <dbReference type="NCBI Taxonomy" id="305900"/>
    <lineage>
        <taxon>Bacteria</taxon>
        <taxon>Pseudomonadati</taxon>
        <taxon>Pseudomonadota</taxon>
        <taxon>Gammaproteobacteria</taxon>
        <taxon>Oceanospirillales</taxon>
        <taxon>Endozoicomonadaceae</taxon>
        <taxon>Endozoicomonas</taxon>
    </lineage>
</organism>
<dbReference type="AlphaFoldDB" id="A0A081KAQ5"/>
<proteinExistence type="predicted"/>
<accession>A0A081KAQ5</accession>
<keyword evidence="2" id="KW-1185">Reference proteome</keyword>
<dbReference type="EMBL" id="JOJP01000001">
    <property type="protein sequence ID" value="KEI71231.1"/>
    <property type="molecule type" value="Genomic_DNA"/>
</dbReference>
<evidence type="ECO:0000313" key="1">
    <source>
        <dbReference type="EMBL" id="KEI71231.1"/>
    </source>
</evidence>
<reference evidence="1 2" key="1">
    <citation type="submission" date="2014-06" db="EMBL/GenBank/DDBJ databases">
        <title>Whole Genome Sequences of Three Symbiotic Endozoicomonas Bacteria.</title>
        <authorList>
            <person name="Neave M.J."/>
            <person name="Apprill A."/>
            <person name="Voolstra C.R."/>
        </authorList>
    </citation>
    <scope>NUCLEOTIDE SEQUENCE [LARGE SCALE GENOMIC DNA]</scope>
    <source>
        <strain evidence="1 2">DSM 22380</strain>
    </source>
</reference>
<comment type="caution">
    <text evidence="1">The sequence shown here is derived from an EMBL/GenBank/DDBJ whole genome shotgun (WGS) entry which is preliminary data.</text>
</comment>
<sequence length="280" mass="29660">MRQRSDIVANNKVQVEQAFRSGKKPSEDDFRSFIQLATDAGALDAGTLNPERLPANLNLASAHDGQTTAITAGRFTGDVDLIQQKDVTNIRGAETPYNSLSKIADAMAGYAGQLADLARIDTDNLDAIRGGVQASHDNLQKIKTAMDTIQQDVDANEASANSAVSQAEINAVSTLRGAVSSTYDTLKKVEDKLIAVDQQITQLHSGGDSQPSSSYVAEISGKGATILATTHAQGAYPGLIAQFYDSSGRLMHGVDLVNTNGDIHWATTAPVEVGSYVVIR</sequence>
<protein>
    <submittedName>
        <fullName evidence="1">Uncharacterized protein</fullName>
    </submittedName>
</protein>
<evidence type="ECO:0000313" key="2">
    <source>
        <dbReference type="Proteomes" id="UP000027997"/>
    </source>
</evidence>
<gene>
    <name evidence="1" type="ORF">GV64_11195</name>
</gene>
<name>A0A081KAQ5_9GAMM</name>
<dbReference type="Proteomes" id="UP000027997">
    <property type="component" value="Unassembled WGS sequence"/>
</dbReference>